<keyword evidence="3" id="KW-1185">Reference proteome</keyword>
<proteinExistence type="predicted"/>
<evidence type="ECO:0000256" key="1">
    <source>
        <dbReference type="SAM" id="MobiDB-lite"/>
    </source>
</evidence>
<evidence type="ECO:0000313" key="3">
    <source>
        <dbReference type="Proteomes" id="UP000277204"/>
    </source>
</evidence>
<organism evidence="2 3">
    <name type="scientific">Schistosoma margrebowiei</name>
    <dbReference type="NCBI Taxonomy" id="48269"/>
    <lineage>
        <taxon>Eukaryota</taxon>
        <taxon>Metazoa</taxon>
        <taxon>Spiralia</taxon>
        <taxon>Lophotrochozoa</taxon>
        <taxon>Platyhelminthes</taxon>
        <taxon>Trematoda</taxon>
        <taxon>Digenea</taxon>
        <taxon>Strigeidida</taxon>
        <taxon>Schistosomatoidea</taxon>
        <taxon>Schistosomatidae</taxon>
        <taxon>Schistosoma</taxon>
    </lineage>
</organism>
<feature type="region of interest" description="Disordered" evidence="1">
    <location>
        <begin position="170"/>
        <end position="192"/>
    </location>
</feature>
<gene>
    <name evidence="2" type="ORF">SMRZ_LOCUS5835</name>
</gene>
<evidence type="ECO:0000313" key="2">
    <source>
        <dbReference type="EMBL" id="VDO68084.1"/>
    </source>
</evidence>
<feature type="compositionally biased region" description="Basic and acidic residues" evidence="1">
    <location>
        <begin position="183"/>
        <end position="192"/>
    </location>
</feature>
<dbReference type="EMBL" id="UZAI01002085">
    <property type="protein sequence ID" value="VDO68084.1"/>
    <property type="molecule type" value="Genomic_DNA"/>
</dbReference>
<dbReference type="Proteomes" id="UP000277204">
    <property type="component" value="Unassembled WGS sequence"/>
</dbReference>
<name>A0A183LPW1_9TREM</name>
<protein>
    <submittedName>
        <fullName evidence="2">Uncharacterized protein</fullName>
    </submittedName>
</protein>
<accession>A0A183LPW1</accession>
<reference evidence="2 3" key="1">
    <citation type="submission" date="2018-11" db="EMBL/GenBank/DDBJ databases">
        <authorList>
            <consortium name="Pathogen Informatics"/>
        </authorList>
    </citation>
    <scope>NUCLEOTIDE SEQUENCE [LARGE SCALE GENOMIC DNA]</scope>
    <source>
        <strain evidence="2 3">Zambia</strain>
    </source>
</reference>
<dbReference type="AlphaFoldDB" id="A0A183LPW1"/>
<sequence length="192" mass="21717">MLPKQILFHDDSNISDEIPYKSEEKMLSEPNHCRKPDVVLINDDFSGDLLFSNVIFNKFQENISEESIPGFISYIVYLHNAFASYGKLVQCEARVLNKLALDYNSSDFMSTFVHPCHKGISNECSSQCENLQKDNIVLNAHEVVTTRDDQETNPVDGALNLESNEALLSLSNSENNLQPEQHYGSRDIGRES</sequence>